<dbReference type="EMBL" id="GEEE01011243">
    <property type="protein sequence ID" value="JAP51982.1"/>
    <property type="molecule type" value="Transcribed_RNA"/>
</dbReference>
<reference evidence="3" key="1">
    <citation type="submission" date="2016-01" db="EMBL/GenBank/DDBJ databases">
        <title>Reference transcriptome for the parasite Schistocephalus solidus: insights into the molecular evolution of parasitism.</title>
        <authorList>
            <person name="Hebert F.O."/>
            <person name="Grambauer S."/>
            <person name="Barber I."/>
            <person name="Landry C.R."/>
            <person name="Aubin-Horth N."/>
        </authorList>
    </citation>
    <scope>NUCLEOTIDE SEQUENCE</scope>
</reference>
<feature type="non-terminal residue" evidence="3">
    <location>
        <position position="1"/>
    </location>
</feature>
<dbReference type="PANTHER" id="PTHR23159:SF31">
    <property type="entry name" value="CENTROSOME-ASSOCIATED PROTEIN CEP250 ISOFORM X1"/>
    <property type="match status" value="1"/>
</dbReference>
<organism evidence="3">
    <name type="scientific">Schistocephalus solidus</name>
    <name type="common">Tapeworm</name>
    <dbReference type="NCBI Taxonomy" id="70667"/>
    <lineage>
        <taxon>Eukaryota</taxon>
        <taxon>Metazoa</taxon>
        <taxon>Spiralia</taxon>
        <taxon>Lophotrochozoa</taxon>
        <taxon>Platyhelminthes</taxon>
        <taxon>Cestoda</taxon>
        <taxon>Eucestoda</taxon>
        <taxon>Diphyllobothriidea</taxon>
        <taxon>Diphyllobothriidae</taxon>
        <taxon>Schistocephalus</taxon>
    </lineage>
</organism>
<evidence type="ECO:0000256" key="2">
    <source>
        <dbReference type="SAM" id="MobiDB-lite"/>
    </source>
</evidence>
<protein>
    <submittedName>
        <fullName evidence="3">Uncharacterized protein</fullName>
    </submittedName>
</protein>
<gene>
    <name evidence="3" type="ORF">TR127326</name>
</gene>
<keyword evidence="1" id="KW-0175">Coiled coil</keyword>
<accession>A0A0X3PU10</accession>
<feature type="coiled-coil region" evidence="1">
    <location>
        <begin position="241"/>
        <end position="275"/>
    </location>
</feature>
<dbReference type="Gene3D" id="1.20.58.60">
    <property type="match status" value="2"/>
</dbReference>
<feature type="region of interest" description="Disordered" evidence="2">
    <location>
        <begin position="2504"/>
        <end position="2525"/>
    </location>
</feature>
<feature type="region of interest" description="Disordered" evidence="2">
    <location>
        <begin position="2424"/>
        <end position="2483"/>
    </location>
</feature>
<feature type="compositionally biased region" description="Basic and acidic residues" evidence="2">
    <location>
        <begin position="2462"/>
        <end position="2483"/>
    </location>
</feature>
<sequence length="2593" mass="292768">KEAILGVRDITASLDTFEETLTKLEEHAELPQPPVSTVAELVRLQQKSLASDLRQIEDMAALEKDVEKRLTVLRQRVSKPPDRIEELRQVSERQRTITDRRQSLQRQLGKEVDLWGRLSEASKALDRLIESILTESAKAQLEHPSTVSRPGQKLCLQTATLEAMARKEADRLTLLRSLQERLTGDAETELNQLIGRIQQLSIDLAHSSPDPSTNQLKGLIERDFDRASNLQGYLNDQIVSQTSLTQNLSRVIEAAKRLEAESEDIKVQTDSLAKKLKTDNGDGNYGLEDLEELRARLEQQSRSSLPELESGVESVKVFYQTSPSKYPLLNLVPKKNSPPSCLNTCVEEFRKVMGDQAERLKRMSEDINASMEEVKLALEKLTAATETVFEVKEEIADLLSVEQVDAETVDSCNEKFQLLKTTVPKTLAEFKKLIQQVSRTRNPGLELKDAITQSNSVLTETQVDFERLKSHMQATSTSWTGVCQLAEEIFEVVSSNVAALRQSVYLKLPIASTADLRTRLSGLKELVKDCNYAVEALTNKSAGNQGFKCITAEFGLAPINDKVRTLLTQSRGLPASATESKMQEVEEIVQTYSEWLSRTVDEIASILQSVENWLSSTNQLEGQLKVTTSELESEASRPPPSLNFTDIHDTARDIGLSRVRSLEQEVITSHSESLERLQREAESRLSDSGFTLSSITVVHTRLDQLAAMLNGLKTTSHAVIARWEKFAADQNELRPLARLAESLITRYTEDCDTIESRLQNCPTGELQNLHARVMALKEESGSGDEIFARFRTLGSASEEAFVRQLCQKWEKVSRRRLDALAASLAEETQRRENENRELTALQVWLDSFQSRVTERCNTAGAASLASQTAEDLAGALEEIQSLKKQLEQWETDSLKPQIVKHHSAEKMRTLSQQSATIARQLEDSHAALLAAVSERRHIESRLQELSGEINKVLQDLTENFDFASAPETQVTSEGKAKLASLQESIDELIRTRRRLLNVTQPRIETLSLNLVALESEKGRSPLPSEIVAGCRQNLQITKQAVQGIDRRLQERIRELEEFLSASNQFAQWIRENERVLLPTSPERRIIFEEATAAASTAIRTGVFDWDQAECQANNRRIQAQLDARQQNLLAANSKLAKVTEGSSRLEKLREMSQRMDPGRKTDKYMPSQLLDEIVQELQARHQQLQQSLESLVSNSEAAYQRVCTLLNSVREIDSLGFRVYNASEAPTLSSQVELLNQGLIAMEIQMQVIRDLKEVENQEATTGRHIFQEQCQRGERLQRGLETRLRNSEAKQRATAVEQEALSAQMINLHTWLQNWETEFSELERVHQLELNVLVTKPQAADLSREPPIAGDLTSLSPDLQSLHSMVKLGSLQTQLTAKRAEFTRMMEKLRESAQPTLESASIGPEASQLGQNLGAAERKATKFRAEAVERLWQLQMLRTSIGRARAWLREKKTTLLSLLNDEGVSLSEANRGEDSFMSQPGVDVLIYDVECAAGDIRQELSNALAFLKRPVGPIDDTLLQTASREVDCVQQDISLFLESLAESRKRLNSRQKMRAEFNTLARQVEFWFSDAVARLRCMLDGLRSEGQVITARSNHSPAASPSLFSRQASPDRFSPGLRLDLGPGEIWSLPRNLDNFIHELKFFFEDLQSRSPQLAHLRKLLESMGLEHSSGEEAVQFNEINRHNDLLLRTYRELGQKLETASNEHFAFMQVNQNFNRWIQQKMEFAQMTSASIQNLAQAEDVLCKLRNLEEELLAGVEQQQTLVEATNRASTASSRALRAVNAANAALSRSGRGSDRRGEMGLEFPSASQASSPNRHEPPASWLIEEAAITEEKWRVLKLDVTQKIQEFESIRSQLSHIAQVQSSLSAWITATEAKLENSSLESAPYSPTTRCDRSIEAAWQAHMEETKALANQLATKDVEIQTIQDLAAQIQSAASMKSVGDLLQRYQTLRTSVKEYVQSVFVIQRLFEEFCRTTQAIDDWNSRVMLNLTPGQVILSKERSPTTAEAVLVSSRRADAIFVDNDLVERQKAHLKEVLREGRDLVDRANNLAHQLGHCVLHGLERSQLECWQCPYKSHALPETSRVQDEVMMQSLSVSKTPMSWFVFEVFQRYQTSSATYQQTVKAAERIEVKLDELNSQWEEFCRLAESIQRFHDDELPAWWQRTSGQSVSMVDAATSPPSANATSLEEVSRIIASTTTMCQRLNDKKMELLASGRRFKNIRSSSAWSQNLSNSTNSDAADVKSPITIPHLIGVFAILDDSVQTIVERLLTWLDSDAAKLELFSQDVHKLEARWKAYTTDRDAFKSWLCDRSTIGRFIRDPEPVSASVVETDSVAIESLCRNPRLLKVYLEEIRERGDRLQTLLRTFDNLTAHSPAAVDHVLRQLEHDYYSISTRLELRLRCRDKKWSSNAAAAHTVPSKAITEVDAKTKETSRSYEPLPSTDLGKSESPRSSKNAVTTPKAERRYHSVDRQPSHSELTDIRDRTRALENLLNTVKHIKYDAQRAESAAERSWQPNRSERRDSMRPLRCETALPAQIPTSSQRIEYPHQHWQQQRQKKECVPPVTRKTTVSGRRSIVTSSLRRGRPFCEVCR</sequence>
<feature type="coiled-coil region" evidence="1">
    <location>
        <begin position="1167"/>
        <end position="1194"/>
    </location>
</feature>
<dbReference type="PANTHER" id="PTHR23159">
    <property type="entry name" value="CENTROSOMAL PROTEIN 2"/>
    <property type="match status" value="1"/>
</dbReference>
<name>A0A0X3PU10_SCHSO</name>
<feature type="coiled-coil region" evidence="1">
    <location>
        <begin position="865"/>
        <end position="892"/>
    </location>
</feature>
<feature type="coiled-coil region" evidence="1">
    <location>
        <begin position="935"/>
        <end position="998"/>
    </location>
</feature>
<feature type="region of interest" description="Disordered" evidence="2">
    <location>
        <begin position="1789"/>
        <end position="1821"/>
    </location>
</feature>
<dbReference type="SUPFAM" id="SSF46966">
    <property type="entry name" value="Spectrin repeat"/>
    <property type="match status" value="1"/>
</dbReference>
<feature type="compositionally biased region" description="Basic and acidic residues" evidence="2">
    <location>
        <begin position="2424"/>
        <end position="2435"/>
    </location>
</feature>
<evidence type="ECO:0000256" key="1">
    <source>
        <dbReference type="SAM" id="Coils"/>
    </source>
</evidence>
<proteinExistence type="predicted"/>
<evidence type="ECO:0000313" key="3">
    <source>
        <dbReference type="EMBL" id="JAP51982.1"/>
    </source>
</evidence>